<comment type="similarity">
    <text evidence="2">Belongs to the bacterial solute-binding protein 2 family.</text>
</comment>
<dbReference type="PANTHER" id="PTHR46847">
    <property type="entry name" value="D-ALLOSE-BINDING PERIPLASMIC PROTEIN-RELATED"/>
    <property type="match status" value="1"/>
</dbReference>
<feature type="domain" description="Periplasmic binding protein" evidence="5">
    <location>
        <begin position="63"/>
        <end position="318"/>
    </location>
</feature>
<gene>
    <name evidence="6" type="ORF">RQP52_08145</name>
</gene>
<dbReference type="PROSITE" id="PS51257">
    <property type="entry name" value="PROKAR_LIPOPROTEIN"/>
    <property type="match status" value="1"/>
</dbReference>
<reference evidence="6 7" key="1">
    <citation type="submission" date="2023-10" db="EMBL/GenBank/DDBJ databases">
        <title>Paenibacillus strain PFR10 Genome sequencing and assembly.</title>
        <authorList>
            <person name="Kim I."/>
        </authorList>
    </citation>
    <scope>NUCLEOTIDE SEQUENCE [LARGE SCALE GENOMIC DNA]</scope>
    <source>
        <strain evidence="6 7">PFR10</strain>
    </source>
</reference>
<protein>
    <submittedName>
        <fullName evidence="6">ABC transporter substrate-binding protein</fullName>
    </submittedName>
</protein>
<evidence type="ECO:0000256" key="3">
    <source>
        <dbReference type="ARBA" id="ARBA00022729"/>
    </source>
</evidence>
<feature type="signal peptide" evidence="4">
    <location>
        <begin position="1"/>
        <end position="21"/>
    </location>
</feature>
<dbReference type="RefSeq" id="WP_315950725.1">
    <property type="nucleotide sequence ID" value="NZ_JAWCUD010000002.1"/>
</dbReference>
<evidence type="ECO:0000313" key="7">
    <source>
        <dbReference type="Proteomes" id="UP001260980"/>
    </source>
</evidence>
<name>A0ABU3R9Z4_9BACL</name>
<dbReference type="InterPro" id="IPR025997">
    <property type="entry name" value="SBP_2_dom"/>
</dbReference>
<comment type="subcellular location">
    <subcellularLocation>
        <location evidence="1">Cell envelope</location>
    </subcellularLocation>
</comment>
<feature type="chain" id="PRO_5045096507" evidence="4">
    <location>
        <begin position="22"/>
        <end position="344"/>
    </location>
</feature>
<sequence>MIITKKMGVLVVASCLMLLSAACGNSATTGSSTTAPAANAGATAAPATPAAGKKISLGFAQVGAESGWRTANTKSIQDSAKDAGFDLKFSDAQQKQENQIKAIRTYIQQKVDVIAFSPVVESGWDTVLKEAKDAKIPVILTDRAVDSKDTSLYVTFIGSDFVEEGKKAGKWVADKFKDAKEDVNIVELQGTTGSAPANDRKAGFAEEIKGNSHLKVIASQTGDFTRAKGKEVMQAFLKAHKDIDVLYAHNDDMALGAIQAIEAAGLKPGQDITIISVDAVKDGMTAASEGKINFIVECNPLLGPQLMQAVNDVIAGKQIEKRIVTKEGVFTSEDAKKVLADRQY</sequence>
<evidence type="ECO:0000313" key="6">
    <source>
        <dbReference type="EMBL" id="MDU0201055.1"/>
    </source>
</evidence>
<evidence type="ECO:0000256" key="1">
    <source>
        <dbReference type="ARBA" id="ARBA00004196"/>
    </source>
</evidence>
<keyword evidence="7" id="KW-1185">Reference proteome</keyword>
<comment type="caution">
    <text evidence="6">The sequence shown here is derived from an EMBL/GenBank/DDBJ whole genome shotgun (WGS) entry which is preliminary data.</text>
</comment>
<dbReference type="CDD" id="cd06309">
    <property type="entry name" value="PBP1_galactofuranose_YtfQ-like"/>
    <property type="match status" value="1"/>
</dbReference>
<dbReference type="InterPro" id="IPR028082">
    <property type="entry name" value="Peripla_BP_I"/>
</dbReference>
<evidence type="ECO:0000256" key="2">
    <source>
        <dbReference type="ARBA" id="ARBA00007639"/>
    </source>
</evidence>
<keyword evidence="3 4" id="KW-0732">Signal</keyword>
<organism evidence="6 7">
    <name type="scientific">Paenibacillus violae</name>
    <dbReference type="NCBI Taxonomy" id="3077234"/>
    <lineage>
        <taxon>Bacteria</taxon>
        <taxon>Bacillati</taxon>
        <taxon>Bacillota</taxon>
        <taxon>Bacilli</taxon>
        <taxon>Bacillales</taxon>
        <taxon>Paenibacillaceae</taxon>
        <taxon>Paenibacillus</taxon>
    </lineage>
</organism>
<dbReference type="Proteomes" id="UP001260980">
    <property type="component" value="Unassembled WGS sequence"/>
</dbReference>
<evidence type="ECO:0000259" key="5">
    <source>
        <dbReference type="Pfam" id="PF13407"/>
    </source>
</evidence>
<dbReference type="Gene3D" id="3.40.50.2300">
    <property type="match status" value="2"/>
</dbReference>
<dbReference type="SUPFAM" id="SSF53822">
    <property type="entry name" value="Periplasmic binding protein-like I"/>
    <property type="match status" value="1"/>
</dbReference>
<dbReference type="Pfam" id="PF13407">
    <property type="entry name" value="Peripla_BP_4"/>
    <property type="match status" value="1"/>
</dbReference>
<evidence type="ECO:0000256" key="4">
    <source>
        <dbReference type="SAM" id="SignalP"/>
    </source>
</evidence>
<dbReference type="EMBL" id="JAWCUD010000002">
    <property type="protein sequence ID" value="MDU0201055.1"/>
    <property type="molecule type" value="Genomic_DNA"/>
</dbReference>
<accession>A0ABU3R9Z4</accession>
<dbReference type="PANTHER" id="PTHR46847:SF3">
    <property type="entry name" value="GALACTOFURANOSE-BINDING PROTEIN YTFQ"/>
    <property type="match status" value="1"/>
</dbReference>
<proteinExistence type="inferred from homology"/>